<gene>
    <name evidence="1" type="ORF">OIU74_010949</name>
</gene>
<organism evidence="1 2">
    <name type="scientific">Salix koriyanagi</name>
    <dbReference type="NCBI Taxonomy" id="2511006"/>
    <lineage>
        <taxon>Eukaryota</taxon>
        <taxon>Viridiplantae</taxon>
        <taxon>Streptophyta</taxon>
        <taxon>Embryophyta</taxon>
        <taxon>Tracheophyta</taxon>
        <taxon>Spermatophyta</taxon>
        <taxon>Magnoliopsida</taxon>
        <taxon>eudicotyledons</taxon>
        <taxon>Gunneridae</taxon>
        <taxon>Pentapetalae</taxon>
        <taxon>rosids</taxon>
        <taxon>fabids</taxon>
        <taxon>Malpighiales</taxon>
        <taxon>Salicaceae</taxon>
        <taxon>Saliceae</taxon>
        <taxon>Salix</taxon>
    </lineage>
</organism>
<dbReference type="EMBL" id="JAPFFM010000015">
    <property type="protein sequence ID" value="KAJ6709943.1"/>
    <property type="molecule type" value="Genomic_DNA"/>
</dbReference>
<evidence type="ECO:0000313" key="1">
    <source>
        <dbReference type="EMBL" id="KAJ6709943.1"/>
    </source>
</evidence>
<dbReference type="Proteomes" id="UP001151752">
    <property type="component" value="Chromosome 2"/>
</dbReference>
<accession>A0A9Q0TE34</accession>
<protein>
    <submittedName>
        <fullName evidence="1">Uncharacterized protein</fullName>
    </submittedName>
</protein>
<evidence type="ECO:0000313" key="2">
    <source>
        <dbReference type="Proteomes" id="UP001151752"/>
    </source>
</evidence>
<reference evidence="1" key="1">
    <citation type="submission" date="2022-11" db="EMBL/GenBank/DDBJ databases">
        <authorList>
            <person name="Hyden B.L."/>
            <person name="Feng K."/>
            <person name="Yates T."/>
            <person name="Jawdy S."/>
            <person name="Smart L.B."/>
            <person name="Muchero W."/>
        </authorList>
    </citation>
    <scope>NUCLEOTIDE SEQUENCE</scope>
    <source>
        <tissue evidence="1">Shoot tip</tissue>
    </source>
</reference>
<dbReference type="AlphaFoldDB" id="A0A9Q0TE34"/>
<comment type="caution">
    <text evidence="1">The sequence shown here is derived from an EMBL/GenBank/DDBJ whole genome shotgun (WGS) entry which is preliminary data.</text>
</comment>
<name>A0A9Q0TE34_9ROSI</name>
<sequence>MEEEAVGCYEVLAEGEVLGIPSTSFDCACNSSYSSRQGSPFGIQGKTGVCCLSYPCEAWWQERGPFRRVLFMASQQTRVLPSLSSSVARGQLLKSVQGGN</sequence>
<keyword evidence="2" id="KW-1185">Reference proteome</keyword>
<proteinExistence type="predicted"/>
<reference evidence="1" key="2">
    <citation type="journal article" date="2023" name="Int. J. Mol. Sci.">
        <title>De Novo Assembly and Annotation of 11 Diverse Shrub Willow (Salix) Genomes Reveals Novel Gene Organization in Sex-Linked Regions.</title>
        <authorList>
            <person name="Hyden B."/>
            <person name="Feng K."/>
            <person name="Yates T.B."/>
            <person name="Jawdy S."/>
            <person name="Cereghino C."/>
            <person name="Smart L.B."/>
            <person name="Muchero W."/>
        </authorList>
    </citation>
    <scope>NUCLEOTIDE SEQUENCE</scope>
    <source>
        <tissue evidence="1">Shoot tip</tissue>
    </source>
</reference>